<organism evidence="2">
    <name type="scientific">freshwater metagenome</name>
    <dbReference type="NCBI Taxonomy" id="449393"/>
    <lineage>
        <taxon>unclassified sequences</taxon>
        <taxon>metagenomes</taxon>
        <taxon>ecological metagenomes</taxon>
    </lineage>
</organism>
<dbReference type="SMART" id="SM00240">
    <property type="entry name" value="FHA"/>
    <property type="match status" value="1"/>
</dbReference>
<gene>
    <name evidence="2" type="ORF">UFOPK3376_02260</name>
</gene>
<accession>A0A6J7EXB9</accession>
<sequence>MTDSLLNILKYALLALLYLFFARVLWAVWSEVRGPRPGAAPVPASTRVVAPSPAAAPVAQRTAGKAPKGKRGAVARLVVLEPKVRKGTAIGLANEVTFGRSPGCTISVPDDTFVSQVHARVFNDQGSITIEDLGSTNGTYVNGNRISAPLILSRGDRVQVGATVLEAD</sequence>
<dbReference type="EMBL" id="CAFBLP010000067">
    <property type="protein sequence ID" value="CAB4886168.1"/>
    <property type="molecule type" value="Genomic_DNA"/>
</dbReference>
<proteinExistence type="predicted"/>
<dbReference type="AlphaFoldDB" id="A0A6J7EXB9"/>
<evidence type="ECO:0000259" key="1">
    <source>
        <dbReference type="PROSITE" id="PS50006"/>
    </source>
</evidence>
<dbReference type="InterPro" id="IPR050923">
    <property type="entry name" value="Cell_Proc_Reg/RNA_Proc"/>
</dbReference>
<dbReference type="CDD" id="cd00060">
    <property type="entry name" value="FHA"/>
    <property type="match status" value="1"/>
</dbReference>
<dbReference type="SUPFAM" id="SSF49879">
    <property type="entry name" value="SMAD/FHA domain"/>
    <property type="match status" value="1"/>
</dbReference>
<dbReference type="PANTHER" id="PTHR23308">
    <property type="entry name" value="NUCLEAR INHIBITOR OF PROTEIN PHOSPHATASE-1"/>
    <property type="match status" value="1"/>
</dbReference>
<evidence type="ECO:0000313" key="2">
    <source>
        <dbReference type="EMBL" id="CAB4886168.1"/>
    </source>
</evidence>
<name>A0A6J7EXB9_9ZZZZ</name>
<dbReference type="InterPro" id="IPR000253">
    <property type="entry name" value="FHA_dom"/>
</dbReference>
<dbReference type="Pfam" id="PF00498">
    <property type="entry name" value="FHA"/>
    <property type="match status" value="1"/>
</dbReference>
<reference evidence="2" key="1">
    <citation type="submission" date="2020-05" db="EMBL/GenBank/DDBJ databases">
        <authorList>
            <person name="Chiriac C."/>
            <person name="Salcher M."/>
            <person name="Ghai R."/>
            <person name="Kavagutti S V."/>
        </authorList>
    </citation>
    <scope>NUCLEOTIDE SEQUENCE</scope>
</reference>
<dbReference type="Gene3D" id="2.60.200.20">
    <property type="match status" value="1"/>
</dbReference>
<dbReference type="InterPro" id="IPR008984">
    <property type="entry name" value="SMAD_FHA_dom_sf"/>
</dbReference>
<dbReference type="PROSITE" id="PS50006">
    <property type="entry name" value="FHA_DOMAIN"/>
    <property type="match status" value="1"/>
</dbReference>
<feature type="domain" description="FHA" evidence="1">
    <location>
        <begin position="96"/>
        <end position="146"/>
    </location>
</feature>
<protein>
    <submittedName>
        <fullName evidence="2">Unannotated protein</fullName>
    </submittedName>
</protein>